<keyword evidence="1" id="KW-0732">Signal</keyword>
<organism evidence="2 3">
    <name type="scientific">Parathielavia appendiculata</name>
    <dbReference type="NCBI Taxonomy" id="2587402"/>
    <lineage>
        <taxon>Eukaryota</taxon>
        <taxon>Fungi</taxon>
        <taxon>Dikarya</taxon>
        <taxon>Ascomycota</taxon>
        <taxon>Pezizomycotina</taxon>
        <taxon>Sordariomycetes</taxon>
        <taxon>Sordariomycetidae</taxon>
        <taxon>Sordariales</taxon>
        <taxon>Chaetomiaceae</taxon>
        <taxon>Parathielavia</taxon>
    </lineage>
</organism>
<dbReference type="Proteomes" id="UP001302602">
    <property type="component" value="Unassembled WGS sequence"/>
</dbReference>
<proteinExistence type="predicted"/>
<protein>
    <submittedName>
        <fullName evidence="2">Uncharacterized protein</fullName>
    </submittedName>
</protein>
<feature type="signal peptide" evidence="1">
    <location>
        <begin position="1"/>
        <end position="18"/>
    </location>
</feature>
<evidence type="ECO:0000313" key="3">
    <source>
        <dbReference type="Proteomes" id="UP001302602"/>
    </source>
</evidence>
<keyword evidence="3" id="KW-1185">Reference proteome</keyword>
<evidence type="ECO:0000313" key="2">
    <source>
        <dbReference type="EMBL" id="KAK4126925.1"/>
    </source>
</evidence>
<evidence type="ECO:0000256" key="1">
    <source>
        <dbReference type="SAM" id="SignalP"/>
    </source>
</evidence>
<dbReference type="RefSeq" id="XP_062650696.1">
    <property type="nucleotide sequence ID" value="XM_062795464.1"/>
</dbReference>
<sequence length="159" mass="17706">MRLSILSVLDSLGSMALAQVNSTIVIESLNTLTVKHQKMIEPAKQLSVANLPLLHLDSRHRFHREYRRGPEAETVIFKTHAPMAIFEGPEATAIAAAFSTFVKVHLQLLEALRTVKTVMHPFASLLNFLNQKLPTVQASVAATMEHDIYGLEFTLSRAF</sequence>
<reference evidence="2" key="1">
    <citation type="journal article" date="2023" name="Mol. Phylogenet. Evol.">
        <title>Genome-scale phylogeny and comparative genomics of the fungal order Sordariales.</title>
        <authorList>
            <person name="Hensen N."/>
            <person name="Bonometti L."/>
            <person name="Westerberg I."/>
            <person name="Brannstrom I.O."/>
            <person name="Guillou S."/>
            <person name="Cros-Aarteil S."/>
            <person name="Calhoun S."/>
            <person name="Haridas S."/>
            <person name="Kuo A."/>
            <person name="Mondo S."/>
            <person name="Pangilinan J."/>
            <person name="Riley R."/>
            <person name="LaButti K."/>
            <person name="Andreopoulos B."/>
            <person name="Lipzen A."/>
            <person name="Chen C."/>
            <person name="Yan M."/>
            <person name="Daum C."/>
            <person name="Ng V."/>
            <person name="Clum A."/>
            <person name="Steindorff A."/>
            <person name="Ohm R.A."/>
            <person name="Martin F."/>
            <person name="Silar P."/>
            <person name="Natvig D.O."/>
            <person name="Lalanne C."/>
            <person name="Gautier V."/>
            <person name="Ament-Velasquez S.L."/>
            <person name="Kruys A."/>
            <person name="Hutchinson M.I."/>
            <person name="Powell A.J."/>
            <person name="Barry K."/>
            <person name="Miller A.N."/>
            <person name="Grigoriev I.V."/>
            <person name="Debuchy R."/>
            <person name="Gladieux P."/>
            <person name="Hiltunen Thoren M."/>
            <person name="Johannesson H."/>
        </authorList>
    </citation>
    <scope>NUCLEOTIDE SEQUENCE</scope>
    <source>
        <strain evidence="2">CBS 731.68</strain>
    </source>
</reference>
<reference evidence="2" key="2">
    <citation type="submission" date="2023-05" db="EMBL/GenBank/DDBJ databases">
        <authorList>
            <consortium name="Lawrence Berkeley National Laboratory"/>
            <person name="Steindorff A."/>
            <person name="Hensen N."/>
            <person name="Bonometti L."/>
            <person name="Westerberg I."/>
            <person name="Brannstrom I.O."/>
            <person name="Guillou S."/>
            <person name="Cros-Aarteil S."/>
            <person name="Calhoun S."/>
            <person name="Haridas S."/>
            <person name="Kuo A."/>
            <person name="Mondo S."/>
            <person name="Pangilinan J."/>
            <person name="Riley R."/>
            <person name="Labutti K."/>
            <person name="Andreopoulos B."/>
            <person name="Lipzen A."/>
            <person name="Chen C."/>
            <person name="Yanf M."/>
            <person name="Daum C."/>
            <person name="Ng V."/>
            <person name="Clum A."/>
            <person name="Ohm R."/>
            <person name="Martin F."/>
            <person name="Silar P."/>
            <person name="Natvig D."/>
            <person name="Lalanne C."/>
            <person name="Gautier V."/>
            <person name="Ament-Velasquez S.L."/>
            <person name="Kruys A."/>
            <person name="Hutchinson M.I."/>
            <person name="Powell A.J."/>
            <person name="Barry K."/>
            <person name="Miller A.N."/>
            <person name="Grigoriev I.V."/>
            <person name="Debuchy R."/>
            <person name="Gladieux P."/>
            <person name="Thoren M.H."/>
            <person name="Johannesson H."/>
        </authorList>
    </citation>
    <scope>NUCLEOTIDE SEQUENCE</scope>
    <source>
        <strain evidence="2">CBS 731.68</strain>
    </source>
</reference>
<feature type="chain" id="PRO_5043044452" evidence="1">
    <location>
        <begin position="19"/>
        <end position="159"/>
    </location>
</feature>
<accession>A0AAN6U6J4</accession>
<dbReference type="EMBL" id="MU853224">
    <property type="protein sequence ID" value="KAK4126925.1"/>
    <property type="molecule type" value="Genomic_DNA"/>
</dbReference>
<dbReference type="GeneID" id="87832232"/>
<comment type="caution">
    <text evidence="2">The sequence shown here is derived from an EMBL/GenBank/DDBJ whole genome shotgun (WGS) entry which is preliminary data.</text>
</comment>
<name>A0AAN6U6J4_9PEZI</name>
<dbReference type="AlphaFoldDB" id="A0AAN6U6J4"/>
<gene>
    <name evidence="2" type="ORF">N657DRAFT_668906</name>
</gene>